<dbReference type="SMART" id="SM00256">
    <property type="entry name" value="FBOX"/>
    <property type="match status" value="3"/>
</dbReference>
<feature type="transmembrane region" description="Helical" evidence="1">
    <location>
        <begin position="1482"/>
        <end position="1508"/>
    </location>
</feature>
<dbReference type="InterPro" id="IPR053781">
    <property type="entry name" value="F-box_AtFBL13-like"/>
</dbReference>
<dbReference type="eggNOG" id="ENOG502SVTR">
    <property type="taxonomic scope" value="Eukaryota"/>
</dbReference>
<dbReference type="PANTHER" id="PTHR34223">
    <property type="entry name" value="OS11G0201299 PROTEIN"/>
    <property type="match status" value="1"/>
</dbReference>
<dbReference type="InterPro" id="IPR053197">
    <property type="entry name" value="F-box_SCFL_complex_component"/>
</dbReference>
<keyword evidence="1" id="KW-0472">Membrane</keyword>
<feature type="domain" description="F-box" evidence="2">
    <location>
        <begin position="675"/>
        <end position="715"/>
    </location>
</feature>
<evidence type="ECO:0000313" key="3">
    <source>
        <dbReference type="EnsemblPlants" id="ONIVA04G11790.1"/>
    </source>
</evidence>
<dbReference type="Gene3D" id="3.80.10.10">
    <property type="entry name" value="Ribonuclease Inhibitor"/>
    <property type="match status" value="4"/>
</dbReference>
<feature type="domain" description="F-box" evidence="2">
    <location>
        <begin position="1106"/>
        <end position="1146"/>
    </location>
</feature>
<dbReference type="EnsemblPlants" id="ONIVA04G11790.1">
    <property type="protein sequence ID" value="ONIVA04G11790.1"/>
    <property type="gene ID" value="ONIVA04G11790"/>
</dbReference>
<dbReference type="Gramene" id="ONIVA04G11790.1">
    <property type="protein sequence ID" value="ONIVA04G11790.1"/>
    <property type="gene ID" value="ONIVA04G11790"/>
</dbReference>
<reference evidence="3" key="2">
    <citation type="submission" date="2018-04" db="EMBL/GenBank/DDBJ databases">
        <title>OnivRS2 (Oryza nivara Reference Sequence Version 2).</title>
        <authorList>
            <person name="Zhang J."/>
            <person name="Kudrna D."/>
            <person name="Lee S."/>
            <person name="Talag J."/>
            <person name="Rajasekar S."/>
            <person name="Welchert J."/>
            <person name="Hsing Y.-I."/>
            <person name="Wing R.A."/>
        </authorList>
    </citation>
    <scope>NUCLEOTIDE SEQUENCE [LARGE SCALE GENOMIC DNA]</scope>
    <source>
        <strain evidence="3">SL10</strain>
    </source>
</reference>
<dbReference type="InterPro" id="IPR032675">
    <property type="entry name" value="LRR_dom_sf"/>
</dbReference>
<dbReference type="STRING" id="4536.A0A0E0H182"/>
<dbReference type="SUPFAM" id="SSF52047">
    <property type="entry name" value="RNI-like"/>
    <property type="match status" value="2"/>
</dbReference>
<dbReference type="InterPro" id="IPR036047">
    <property type="entry name" value="F-box-like_dom_sf"/>
</dbReference>
<keyword evidence="4" id="KW-1185">Reference proteome</keyword>
<dbReference type="SUPFAM" id="SSF52058">
    <property type="entry name" value="L domain-like"/>
    <property type="match status" value="1"/>
</dbReference>
<dbReference type="HOGENOM" id="CLU_248153_0_0_1"/>
<protein>
    <recommendedName>
        <fullName evidence="2">F-box domain-containing protein</fullName>
    </recommendedName>
</protein>
<reference evidence="3" key="1">
    <citation type="submission" date="2015-04" db="UniProtKB">
        <authorList>
            <consortium name="EnsemblPlants"/>
        </authorList>
    </citation>
    <scope>IDENTIFICATION</scope>
    <source>
        <strain evidence="3">SL10</strain>
    </source>
</reference>
<name>A0A0E0H182_ORYNI</name>
<dbReference type="PANTHER" id="PTHR34223:SF98">
    <property type="entry name" value="OS04G0440901 PROTEIN"/>
    <property type="match status" value="1"/>
</dbReference>
<dbReference type="InterPro" id="IPR001810">
    <property type="entry name" value="F-box_dom"/>
</dbReference>
<keyword evidence="1" id="KW-0812">Transmembrane</keyword>
<proteinExistence type="predicted"/>
<organism evidence="3">
    <name type="scientific">Oryza nivara</name>
    <name type="common">Indian wild rice</name>
    <name type="synonym">Oryza sativa f. spontanea</name>
    <dbReference type="NCBI Taxonomy" id="4536"/>
    <lineage>
        <taxon>Eukaryota</taxon>
        <taxon>Viridiplantae</taxon>
        <taxon>Streptophyta</taxon>
        <taxon>Embryophyta</taxon>
        <taxon>Tracheophyta</taxon>
        <taxon>Spermatophyta</taxon>
        <taxon>Magnoliopsida</taxon>
        <taxon>Liliopsida</taxon>
        <taxon>Poales</taxon>
        <taxon>Poaceae</taxon>
        <taxon>BOP clade</taxon>
        <taxon>Oryzoideae</taxon>
        <taxon>Oryzeae</taxon>
        <taxon>Oryzinae</taxon>
        <taxon>Oryza</taxon>
    </lineage>
</organism>
<dbReference type="Proteomes" id="UP000006591">
    <property type="component" value="Chromosome 4"/>
</dbReference>
<dbReference type="CDD" id="cd22160">
    <property type="entry name" value="F-box_AtFBL13-like"/>
    <property type="match status" value="3"/>
</dbReference>
<dbReference type="SUPFAM" id="SSF81383">
    <property type="entry name" value="F-box domain"/>
    <property type="match status" value="3"/>
</dbReference>
<evidence type="ECO:0000313" key="4">
    <source>
        <dbReference type="Proteomes" id="UP000006591"/>
    </source>
</evidence>
<dbReference type="Gene3D" id="1.20.1280.50">
    <property type="match status" value="3"/>
</dbReference>
<dbReference type="Pfam" id="PF00646">
    <property type="entry name" value="F-box"/>
    <property type="match status" value="3"/>
</dbReference>
<evidence type="ECO:0000259" key="2">
    <source>
        <dbReference type="SMART" id="SM00256"/>
    </source>
</evidence>
<accession>A0A0E0H182</accession>
<keyword evidence="1" id="KW-1133">Transmembrane helix</keyword>
<evidence type="ECO:0000256" key="1">
    <source>
        <dbReference type="SAM" id="Phobius"/>
    </source>
</evidence>
<feature type="domain" description="F-box" evidence="2">
    <location>
        <begin position="322"/>
        <end position="363"/>
    </location>
</feature>
<sequence>MDLMNPGHFRHVDRWIRGGMKYCPQMVDIHVGICLNLVIIAPRLVSLRLLIRVRDGTVSLYGVNSLVEASIDVSNCQMSPSGEAMLLGALFSATNLELKGTRAMAILDEGLDKFPLFNNLRNLSLHCCLRDKGNLSDRFKALGRLLQKSPNLEKLTLQDCWFLGGSETQREKQKTSTCVPLKNQDQVSFQCQKLKLIEIKYNNELRCDHQLFQLMWAFWRNLKKTRIRSLSSHHPVTASVHNQSPAPIRINAFHRSFLFLYSFLVAMGTRVEDPPKPSAADGVAILPNRRRRCGWSGAAVLRPAESCILVGAGSAGDRLSALPDGLLHAILSSLSTRQAVQTCVLSERWRDLWRSLPRLHLDSEDFPGSIREKWGKIRDFNTNLLMLHHAPTLDSFCLSIGSDVDHVIGQRSRDLVTWIRGGMKYCPQVLGIHVLGSNCASYELPHLGSATCRLKRLYLHSSFLRLILDSRFAEQLRAGCPVLEDLDIDSCQIEFCHIQSDTLKNLGIRGCSSREFGGLVISAPRLASLRLDIPYYTHKNGVLLNGANSLVGASVSVIPCQISPEGQATLLCGLFNVTNLELDGIQAMTMLQDKFNKFPLFDNLRTLSLGSCFSDEVDLNDKFRALARLLEMCPNLEKLTLQSCWRFWDSEGKAKDQNRWALSPKSGPNVLPFALPDGLLHAVMSFLPARQMAQTCVLSKRWVHLWRSVPSLNLDIREFRNLSKEEDDDEDDDETWGKMKDFIANLLMFHHAPTLDTFTVCTGAFKLRLAIAVVAITVATMSTIPPWLTIAVAMSIRGGIKYCPRVLDIAVAPSCSGCRPPPDLGSGSCFRRLERLRLSCFALDSGFARQVRDSCPVLRCLELHRCHIEFSHIESSTLNKLVIEGCIGCSLSLAISAPRLASLCLDLSYGAYKNGVSLNTISLVEASVTLNVFQISPEGEAMLLCGLFIVTNLELEAIHAKLGAVLGAKLSAVGSAKGGGRERRKFYGCCNVNEKVILHEKFDKFSSFNNLRTLSLDDCFQGMGDLKEKFKALGRLLEKCPNLEKLTLQHCWWFYSKGRDRDQNEWTLSPKSGPSDLPLSEIEPVAKRARTGGGGGSAAVDRLSSLPDALLHAVMSSLPARQMVQTCVLSKRWVHLWRSVPSLNLDSREFLLPIYDRWQKMEDFTTNLLMFHHAPTLDAFSIRADVAVGKHGRHVVSSTAPECWTSRSQPLPDLASGSCRLGRLHLSYVALHSGFARQVRDSCPVLRCLELHRCLTKFSHIESSTLNRLVIEDSMGGSDSLAISAPRLASLRLAILHEKFDKSQSFHNLRTLSLDNCFQAEGDLKDKFRALGKLLEMCPNLEKLTLQHCWEVLLKGQRERPERVGSVSKRLEDKISERLKRGEDGETDLDSVPDPHDFNTSQCPNLKVIEIKYKYEKERETSKLLWDIWTNNEKTVVFTKTRSSRPLNCMGLFSIEYIYNSTDPKIRLIYFGTKRVYNIITILNYCIFLPMLTLSYIRFTMYGVYLFLLRAM</sequence>